<accession>D2PMB2</accession>
<feature type="domain" description="ABC3 transporter permease C-terminal" evidence="9">
    <location>
        <begin position="301"/>
        <end position="422"/>
    </location>
</feature>
<evidence type="ECO:0000256" key="3">
    <source>
        <dbReference type="ARBA" id="ARBA00022692"/>
    </source>
</evidence>
<feature type="transmembrane region" description="Helical" evidence="8">
    <location>
        <begin position="793"/>
        <end position="822"/>
    </location>
</feature>
<feature type="transmembrane region" description="Helical" evidence="8">
    <location>
        <begin position="834"/>
        <end position="854"/>
    </location>
</feature>
<organism evidence="10 11">
    <name type="scientific">Kribbella flavida (strain DSM 17836 / JCM 10339 / NBRC 14399)</name>
    <dbReference type="NCBI Taxonomy" id="479435"/>
    <lineage>
        <taxon>Bacteria</taxon>
        <taxon>Bacillati</taxon>
        <taxon>Actinomycetota</taxon>
        <taxon>Actinomycetes</taxon>
        <taxon>Propionibacteriales</taxon>
        <taxon>Kribbellaceae</taxon>
        <taxon>Kribbella</taxon>
    </lineage>
</organism>
<dbReference type="InterPro" id="IPR050250">
    <property type="entry name" value="Macrolide_Exporter_MacB"/>
</dbReference>
<dbReference type="eggNOG" id="COG0577">
    <property type="taxonomic scope" value="Bacteria"/>
</dbReference>
<evidence type="ECO:0000259" key="9">
    <source>
        <dbReference type="Pfam" id="PF02687"/>
    </source>
</evidence>
<feature type="transmembrane region" description="Helical" evidence="8">
    <location>
        <begin position="745"/>
        <end position="772"/>
    </location>
</feature>
<keyword evidence="3 8" id="KW-0812">Transmembrane</keyword>
<name>D2PMB2_KRIFD</name>
<evidence type="ECO:0000256" key="5">
    <source>
        <dbReference type="ARBA" id="ARBA00023136"/>
    </source>
</evidence>
<evidence type="ECO:0000256" key="6">
    <source>
        <dbReference type="ARBA" id="ARBA00038076"/>
    </source>
</evidence>
<reference evidence="10 11" key="2">
    <citation type="journal article" date="2010" name="Stand. Genomic Sci.">
        <title>Complete genome sequence of Kribbella flavida type strain (IFO 14399).</title>
        <authorList>
            <person name="Pukall R."/>
            <person name="Lapidus A."/>
            <person name="Glavina Del Rio T."/>
            <person name="Copeland A."/>
            <person name="Tice H."/>
            <person name="Cheng J.-F."/>
            <person name="Lucas S."/>
            <person name="Chen F."/>
            <person name="Nolan M."/>
            <person name="LaButti K."/>
            <person name="Pati A."/>
            <person name="Ivanova N."/>
            <person name="Mavrommatis K."/>
            <person name="Mikhailova N."/>
            <person name="Pitluck S."/>
            <person name="Bruce D."/>
            <person name="Goodwin L."/>
            <person name="Land M."/>
            <person name="Hauser L."/>
            <person name="Chang Y.-J."/>
            <person name="Jeffries C.D."/>
            <person name="Chen A."/>
            <person name="Palaniappan K."/>
            <person name="Chain P."/>
            <person name="Rohde M."/>
            <person name="Goeker M."/>
            <person name="Bristow J."/>
            <person name="Eisen J.A."/>
            <person name="Markowitz V."/>
            <person name="Hugenholtz P."/>
            <person name="Kyrpides N.C."/>
            <person name="Klenk H.-P."/>
            <person name="Brettin T."/>
        </authorList>
    </citation>
    <scope>NUCLEOTIDE SEQUENCE [LARGE SCALE GENOMIC DNA]</scope>
    <source>
        <strain evidence="11">DSM 17836 / JCM 10339 / NBRC 14399</strain>
    </source>
</reference>
<feature type="transmembrane region" description="Helical" evidence="8">
    <location>
        <begin position="439"/>
        <end position="461"/>
    </location>
</feature>
<sequence length="873" mass="88609">MMRLALAGLRFRAAAFLAVFVAVLLGSSLMAAAGGLLETGLRLDAAPQRLAAAPIVVTGRPAYHPPNGSGSVAYPERHAVDASLADRLARTPDAAVVVPDLTFPAVMAPTTGAQAERGDEQNQVSGRHTSAGHGWSSAALTPYRLVAGRPPAAGQVVLDERLAGEARVGSTVRVVVNGTPADFALAGVAVAEPASGNGGSSGSGGTDGRAGGATGADGARVGAGVDNPSIFFADAQARELSPRPGKVDAYGVFPAPGVPPKELAERLDLPAGVVAFTGDDRGAAEFAGIATSLPLIILSGVFGGMVAVVMALVVSATIGLSVRQRRRELALLRASGATPAQVRGMVVVETMLVGTAGLVLGLLLGRTAGQWIFELLAGSGIVPSALHFTQGPLPFAGSLLLTLVILRAAVGVAAGRAARIQPIQALAEAAVPPVVIGRVRLVLGAVFAVATVGSAVSTAFMSPANAAAIGGPAVLTGSIAVAVLGPAVVRALLTPRITAFLERRGTGGTLAAINLHVRAVQFAAILVPIMLASAIALGNIYAQTTQQKAAVEAYTDNLAADVVVTSTSGGIPAGLYDEVRRTEGVSAAAELVRSKGWIEQPYDGSHTSDPWPLLGLNGPVYTGKVTAGSLDDLTGETVALPPGAADNLKLGVGDSIGLRLGDDALVKLRIVALVEGTSGYESILLPSALLAAHTTSGLPSQVLLRTSEPAQVLRTLNFGKWPGVSAGDRDRLGQAHDAGLGFDAWIAYLLAAIAIAYTAIASINTIAVAVLDRRREFGLQRLTGATRRQVARMLYLEHLVIAGMGVALGVAAAAFSVLPIAVATRGWPIPSGPLWILLGWIAVVLLLVLPTTAVTSRLAMRGKPIDAVASPGA</sequence>
<dbReference type="Proteomes" id="UP000007967">
    <property type="component" value="Chromosome"/>
</dbReference>
<gene>
    <name evidence="10" type="ordered locus">Kfla_5469</name>
</gene>
<dbReference type="Pfam" id="PF02687">
    <property type="entry name" value="FtsX"/>
    <property type="match status" value="2"/>
</dbReference>
<dbReference type="GO" id="GO:0022857">
    <property type="term" value="F:transmembrane transporter activity"/>
    <property type="evidence" value="ECO:0007669"/>
    <property type="project" value="TreeGrafter"/>
</dbReference>
<feature type="transmembrane region" description="Helical" evidence="8">
    <location>
        <begin position="342"/>
        <end position="364"/>
    </location>
</feature>
<comment type="subcellular location">
    <subcellularLocation>
        <location evidence="1">Cell membrane</location>
        <topology evidence="1">Multi-pass membrane protein</topology>
    </subcellularLocation>
</comment>
<feature type="transmembrane region" description="Helical" evidence="8">
    <location>
        <begin position="295"/>
        <end position="322"/>
    </location>
</feature>
<evidence type="ECO:0000256" key="4">
    <source>
        <dbReference type="ARBA" id="ARBA00022989"/>
    </source>
</evidence>
<dbReference type="HOGENOM" id="CLU_012341_2_0_11"/>
<reference evidence="11" key="1">
    <citation type="submission" date="2009-09" db="EMBL/GenBank/DDBJ databases">
        <title>The complete genome of Kribbella flavida DSM 17836.</title>
        <authorList>
            <consortium name="US DOE Joint Genome Institute (JGI-PGF)"/>
            <person name="Lucas S."/>
            <person name="Copeland A."/>
            <person name="Lapidus A."/>
            <person name="Glavina del Rio T."/>
            <person name="Dalin E."/>
            <person name="Tice H."/>
            <person name="Bruce D."/>
            <person name="Goodwin L."/>
            <person name="Pitluck S."/>
            <person name="Kyrpides N."/>
            <person name="Mavromatis K."/>
            <person name="Ivanova N."/>
            <person name="Saunders E."/>
            <person name="Brettin T."/>
            <person name="Detter J.C."/>
            <person name="Han C."/>
            <person name="Larimer F."/>
            <person name="Land M."/>
            <person name="Hauser L."/>
            <person name="Markowitz V."/>
            <person name="Cheng J.-F."/>
            <person name="Hugenholtz P."/>
            <person name="Woyke T."/>
            <person name="Wu D."/>
            <person name="Pukall R."/>
            <person name="Klenk H.-P."/>
            <person name="Eisen J.A."/>
        </authorList>
    </citation>
    <scope>NUCLEOTIDE SEQUENCE [LARGE SCALE GENOMIC DNA]</scope>
    <source>
        <strain evidence="11">DSM 17836 / JCM 10339 / NBRC 14399</strain>
    </source>
</reference>
<feature type="transmembrane region" description="Helical" evidence="8">
    <location>
        <begin position="522"/>
        <end position="542"/>
    </location>
</feature>
<proteinExistence type="inferred from homology"/>
<feature type="region of interest" description="Disordered" evidence="7">
    <location>
        <begin position="194"/>
        <end position="219"/>
    </location>
</feature>
<evidence type="ECO:0000256" key="7">
    <source>
        <dbReference type="SAM" id="MobiDB-lite"/>
    </source>
</evidence>
<evidence type="ECO:0000256" key="1">
    <source>
        <dbReference type="ARBA" id="ARBA00004651"/>
    </source>
</evidence>
<feature type="region of interest" description="Disordered" evidence="7">
    <location>
        <begin position="111"/>
        <end position="133"/>
    </location>
</feature>
<feature type="transmembrane region" description="Helical" evidence="8">
    <location>
        <begin position="473"/>
        <end position="493"/>
    </location>
</feature>
<dbReference type="InterPro" id="IPR003838">
    <property type="entry name" value="ABC3_permease_C"/>
</dbReference>
<dbReference type="PANTHER" id="PTHR30572:SF4">
    <property type="entry name" value="ABC TRANSPORTER PERMEASE YTRF"/>
    <property type="match status" value="1"/>
</dbReference>
<dbReference type="STRING" id="479435.Kfla_5469"/>
<dbReference type="EMBL" id="CP001736">
    <property type="protein sequence ID" value="ADB34480.1"/>
    <property type="molecule type" value="Genomic_DNA"/>
</dbReference>
<keyword evidence="2" id="KW-1003">Cell membrane</keyword>
<dbReference type="OrthoDB" id="3223244at2"/>
<evidence type="ECO:0000313" key="11">
    <source>
        <dbReference type="Proteomes" id="UP000007967"/>
    </source>
</evidence>
<dbReference type="RefSeq" id="WP_012923034.1">
    <property type="nucleotide sequence ID" value="NC_013729.1"/>
</dbReference>
<evidence type="ECO:0000256" key="8">
    <source>
        <dbReference type="SAM" id="Phobius"/>
    </source>
</evidence>
<dbReference type="AlphaFoldDB" id="D2PMB2"/>
<evidence type="ECO:0000313" key="10">
    <source>
        <dbReference type="EMBL" id="ADB34480.1"/>
    </source>
</evidence>
<feature type="transmembrane region" description="Helical" evidence="8">
    <location>
        <begin position="395"/>
        <end position="418"/>
    </location>
</feature>
<feature type="compositionally biased region" description="Gly residues" evidence="7">
    <location>
        <begin position="196"/>
        <end position="215"/>
    </location>
</feature>
<evidence type="ECO:0000256" key="2">
    <source>
        <dbReference type="ARBA" id="ARBA00022475"/>
    </source>
</evidence>
<protein>
    <recommendedName>
        <fullName evidence="9">ABC3 transporter permease C-terminal domain-containing protein</fullName>
    </recommendedName>
</protein>
<keyword evidence="11" id="KW-1185">Reference proteome</keyword>
<dbReference type="KEGG" id="kfl:Kfla_5469"/>
<feature type="domain" description="ABC3 transporter permease C-terminal" evidence="9">
    <location>
        <begin position="749"/>
        <end position="858"/>
    </location>
</feature>
<keyword evidence="4 8" id="KW-1133">Transmembrane helix</keyword>
<keyword evidence="5 8" id="KW-0472">Membrane</keyword>
<dbReference type="GO" id="GO:0005886">
    <property type="term" value="C:plasma membrane"/>
    <property type="evidence" value="ECO:0007669"/>
    <property type="project" value="UniProtKB-SubCell"/>
</dbReference>
<comment type="similarity">
    <text evidence="6">Belongs to the ABC-4 integral membrane protein family.</text>
</comment>
<dbReference type="PANTHER" id="PTHR30572">
    <property type="entry name" value="MEMBRANE COMPONENT OF TRANSPORTER-RELATED"/>
    <property type="match status" value="1"/>
</dbReference>